<feature type="domain" description="PPM-type phosphatase" evidence="1">
    <location>
        <begin position="17"/>
        <end position="313"/>
    </location>
</feature>
<dbReference type="GO" id="GO:0004722">
    <property type="term" value="F:protein serine/threonine phosphatase activity"/>
    <property type="evidence" value="ECO:0007669"/>
    <property type="project" value="InterPro"/>
</dbReference>
<sequence length="320" mass="34831">MLPTRVMPTQDAVLLLGAGAATVQGGRVSQEDRHVILLPHQFPPTKSTDKFALFATYDGHGSADVSEHVRQNLPNLLVKRPEFEKGDYEAAIVKAFEDEDELLLRSVMEENPGPVIAGSTVALCFVNLTKGVIVIGNVGDSHIFLARRDEGSEFITWQERLTVAHKPNEPSEKSRIEQAGGAVHIYGGTTRLGTLNMSRALGDLQYKNPINNLNINGGTKKAKRANASGSKIRGNILSNEAYVRTIKLDEKSRYALLCCTDGVTDVTDEKQLMKEVVSDFVAGRRATDIARMVTTATGEQPHSDNCTCVIAFLDGVKALK</sequence>
<dbReference type="PANTHER" id="PTHR47992">
    <property type="entry name" value="PROTEIN PHOSPHATASE"/>
    <property type="match status" value="1"/>
</dbReference>
<dbReference type="InterPro" id="IPR015655">
    <property type="entry name" value="PP2C"/>
</dbReference>
<dbReference type="SUPFAM" id="SSF81606">
    <property type="entry name" value="PP2C-like"/>
    <property type="match status" value="1"/>
</dbReference>
<dbReference type="InterPro" id="IPR001932">
    <property type="entry name" value="PPM-type_phosphatase-like_dom"/>
</dbReference>
<dbReference type="Proteomes" id="UP000053095">
    <property type="component" value="Unassembled WGS sequence"/>
</dbReference>
<dbReference type="InterPro" id="IPR036457">
    <property type="entry name" value="PPM-type-like_dom_sf"/>
</dbReference>
<evidence type="ECO:0000313" key="3">
    <source>
        <dbReference type="Proteomes" id="UP000053095"/>
    </source>
</evidence>
<dbReference type="EMBL" id="DF933835">
    <property type="protein sequence ID" value="GAM40550.1"/>
    <property type="molecule type" value="Genomic_DNA"/>
</dbReference>
<proteinExistence type="predicted"/>
<dbReference type="Pfam" id="PF00481">
    <property type="entry name" value="PP2C"/>
    <property type="match status" value="1"/>
</dbReference>
<dbReference type="PROSITE" id="PS51746">
    <property type="entry name" value="PPM_2"/>
    <property type="match status" value="1"/>
</dbReference>
<dbReference type="SMART" id="SM00332">
    <property type="entry name" value="PP2Cc"/>
    <property type="match status" value="1"/>
</dbReference>
<keyword evidence="3" id="KW-1185">Reference proteome</keyword>
<comment type="caution">
    <text evidence="2">The sequence shown here is derived from an EMBL/GenBank/DDBJ whole genome shotgun (WGS) entry which is preliminary data.</text>
</comment>
<dbReference type="AlphaFoldDB" id="A0A6N4SLF2"/>
<name>A0A6N4SLF2_TALPI</name>
<organism evidence="2 3">
    <name type="scientific">Talaromyces pinophilus</name>
    <name type="common">Penicillium pinophilum</name>
    <dbReference type="NCBI Taxonomy" id="128442"/>
    <lineage>
        <taxon>Eukaryota</taxon>
        <taxon>Fungi</taxon>
        <taxon>Dikarya</taxon>
        <taxon>Ascomycota</taxon>
        <taxon>Pezizomycotina</taxon>
        <taxon>Eurotiomycetes</taxon>
        <taxon>Eurotiomycetidae</taxon>
        <taxon>Eurotiales</taxon>
        <taxon>Trichocomaceae</taxon>
        <taxon>Talaromyces</taxon>
        <taxon>Talaromyces sect. Talaromyces</taxon>
    </lineage>
</organism>
<reference evidence="3" key="1">
    <citation type="journal article" date="2015" name="Genome Announc.">
        <title>Draft genome sequence of Talaromyces cellulolyticus strain Y-94, a source of lignocellulosic biomass-degrading enzymes.</title>
        <authorList>
            <person name="Fujii T."/>
            <person name="Koike H."/>
            <person name="Sawayama S."/>
            <person name="Yano S."/>
            <person name="Inoue H."/>
        </authorList>
    </citation>
    <scope>NUCLEOTIDE SEQUENCE [LARGE SCALE GENOMIC DNA]</scope>
    <source>
        <strain evidence="3">Y-94</strain>
    </source>
</reference>
<dbReference type="CDD" id="cd00143">
    <property type="entry name" value="PP2Cc"/>
    <property type="match status" value="1"/>
</dbReference>
<evidence type="ECO:0000313" key="2">
    <source>
        <dbReference type="EMBL" id="GAM40550.1"/>
    </source>
</evidence>
<dbReference type="Gene3D" id="3.60.40.10">
    <property type="entry name" value="PPM-type phosphatase domain"/>
    <property type="match status" value="1"/>
</dbReference>
<gene>
    <name evidence="2" type="ORF">TCE0_039r12984</name>
</gene>
<accession>A0A6N4SLF2</accession>
<protein>
    <submittedName>
        <fullName evidence="2">Protein phosphatase</fullName>
    </submittedName>
</protein>
<evidence type="ECO:0000259" key="1">
    <source>
        <dbReference type="PROSITE" id="PS51746"/>
    </source>
</evidence>